<keyword evidence="8 9" id="KW-0472">Membrane</keyword>
<keyword evidence="6 9" id="KW-1133">Transmembrane helix</keyword>
<dbReference type="EMBL" id="CM001402">
    <property type="protein sequence ID" value="EHO39942.1"/>
    <property type="molecule type" value="Genomic_DNA"/>
</dbReference>
<dbReference type="Gene3D" id="3.30.70.1350">
    <property type="entry name" value="Cation efflux protein, cytoplasmic domain"/>
    <property type="match status" value="1"/>
</dbReference>
<feature type="transmembrane region" description="Helical" evidence="9">
    <location>
        <begin position="51"/>
        <end position="68"/>
    </location>
</feature>
<dbReference type="GO" id="GO:0005886">
    <property type="term" value="C:plasma membrane"/>
    <property type="evidence" value="ECO:0007669"/>
    <property type="project" value="TreeGrafter"/>
</dbReference>
<dbReference type="InterPro" id="IPR050681">
    <property type="entry name" value="CDF/SLC30A"/>
</dbReference>
<name>H1XPM1_CALAY</name>
<feature type="domain" description="Cation efflux protein transmembrane" evidence="10">
    <location>
        <begin position="21"/>
        <end position="212"/>
    </location>
</feature>
<dbReference type="InterPro" id="IPR036837">
    <property type="entry name" value="Cation_efflux_CTD_sf"/>
</dbReference>
<keyword evidence="5" id="KW-0864">Zinc transport</keyword>
<evidence type="ECO:0000256" key="3">
    <source>
        <dbReference type="ARBA" id="ARBA00022448"/>
    </source>
</evidence>
<evidence type="ECO:0000256" key="2">
    <source>
        <dbReference type="ARBA" id="ARBA00008873"/>
    </source>
</evidence>
<dbReference type="Pfam" id="PF16916">
    <property type="entry name" value="ZT_dimer"/>
    <property type="match status" value="1"/>
</dbReference>
<dbReference type="HOGENOM" id="CLU_013430_0_0_0"/>
<dbReference type="RefSeq" id="WP_006926841.1">
    <property type="nucleotide sequence ID" value="NZ_CM001402.1"/>
</dbReference>
<feature type="transmembrane region" description="Helical" evidence="9">
    <location>
        <begin position="155"/>
        <end position="175"/>
    </location>
</feature>
<accession>H1XPM1</accession>
<dbReference type="SUPFAM" id="SSF161111">
    <property type="entry name" value="Cation efflux protein transmembrane domain-like"/>
    <property type="match status" value="1"/>
</dbReference>
<evidence type="ECO:0000256" key="6">
    <source>
        <dbReference type="ARBA" id="ARBA00022989"/>
    </source>
</evidence>
<feature type="transmembrane region" description="Helical" evidence="9">
    <location>
        <begin position="21"/>
        <end position="45"/>
    </location>
</feature>
<feature type="transmembrane region" description="Helical" evidence="9">
    <location>
        <begin position="123"/>
        <end position="143"/>
    </location>
</feature>
<evidence type="ECO:0000259" key="10">
    <source>
        <dbReference type="Pfam" id="PF01545"/>
    </source>
</evidence>
<keyword evidence="4 9" id="KW-0812">Transmembrane</keyword>
<dbReference type="InterPro" id="IPR027469">
    <property type="entry name" value="Cation_efflux_TMD_sf"/>
</dbReference>
<comment type="similarity">
    <text evidence="2">Belongs to the cation diffusion facilitator (CDF) transporter (TC 2.A.4) family. SLC30A subfamily.</text>
</comment>
<dbReference type="InterPro" id="IPR027470">
    <property type="entry name" value="Cation_efflux_CTD"/>
</dbReference>
<feature type="domain" description="Cation efflux protein cytoplasmic" evidence="11">
    <location>
        <begin position="217"/>
        <end position="291"/>
    </location>
</feature>
<sequence>MVHGHHHSHGHDDTRLPTTRLLITMALNFAITIAELIGGLLSGSLSLISDALHNFSDGIAIIISYIALKLKKRSVTPRHTFGLKRAEIFAAALNSGVLLVITLYLFYHAAIRLINPAVLKGDLMIVVAGIGLIANVIGTWLLARPAKNSLNLKSAYLHLLADAISSFAVLLGGVAIYYWNIFWVDPILTILIGLYILKESYHILQGAIHILMEGAPTNISIDEVKQAVESLPEVNNLHHIHLWMVGDNDIHLEGHVDVEDMLLSESGQLLNKIEHLLQDKFNIKHVTLQLECNHCSNAHMIGH</sequence>
<keyword evidence="5" id="KW-0862">Zinc</keyword>
<dbReference type="InterPro" id="IPR002524">
    <property type="entry name" value="Cation_efflux"/>
</dbReference>
<protein>
    <submittedName>
        <fullName evidence="12">Cation diffusion facilitator family transporter</fullName>
    </submittedName>
</protein>
<dbReference type="GO" id="GO:0005385">
    <property type="term" value="F:zinc ion transmembrane transporter activity"/>
    <property type="evidence" value="ECO:0007669"/>
    <property type="project" value="TreeGrafter"/>
</dbReference>
<dbReference type="InterPro" id="IPR058533">
    <property type="entry name" value="Cation_efflux_TM"/>
</dbReference>
<dbReference type="Proteomes" id="UP000004671">
    <property type="component" value="Chromosome"/>
</dbReference>
<dbReference type="SUPFAM" id="SSF160240">
    <property type="entry name" value="Cation efflux protein cytoplasmic domain-like"/>
    <property type="match status" value="1"/>
</dbReference>
<evidence type="ECO:0000259" key="11">
    <source>
        <dbReference type="Pfam" id="PF16916"/>
    </source>
</evidence>
<evidence type="ECO:0000256" key="8">
    <source>
        <dbReference type="ARBA" id="ARBA00023136"/>
    </source>
</evidence>
<evidence type="ECO:0000256" key="7">
    <source>
        <dbReference type="ARBA" id="ARBA00023065"/>
    </source>
</evidence>
<keyword evidence="3" id="KW-0813">Transport</keyword>
<evidence type="ECO:0000256" key="5">
    <source>
        <dbReference type="ARBA" id="ARBA00022906"/>
    </source>
</evidence>
<evidence type="ECO:0000313" key="12">
    <source>
        <dbReference type="EMBL" id="EHO39942.1"/>
    </source>
</evidence>
<reference evidence="12 13" key="1">
    <citation type="submission" date="2011-09" db="EMBL/GenBank/DDBJ databases">
        <title>The permanent draft genome of Caldithrix abyssi DSM 13497.</title>
        <authorList>
            <consortium name="US DOE Joint Genome Institute (JGI-PGF)"/>
            <person name="Lucas S."/>
            <person name="Han J."/>
            <person name="Lapidus A."/>
            <person name="Bruce D."/>
            <person name="Goodwin L."/>
            <person name="Pitluck S."/>
            <person name="Peters L."/>
            <person name="Kyrpides N."/>
            <person name="Mavromatis K."/>
            <person name="Ivanova N."/>
            <person name="Mikhailova N."/>
            <person name="Chertkov O."/>
            <person name="Detter J.C."/>
            <person name="Tapia R."/>
            <person name="Han C."/>
            <person name="Land M."/>
            <person name="Hauser L."/>
            <person name="Markowitz V."/>
            <person name="Cheng J.-F."/>
            <person name="Hugenholtz P."/>
            <person name="Woyke T."/>
            <person name="Wu D."/>
            <person name="Spring S."/>
            <person name="Brambilla E."/>
            <person name="Klenk H.-P."/>
            <person name="Eisen J.A."/>
        </authorList>
    </citation>
    <scope>NUCLEOTIDE SEQUENCE [LARGE SCALE GENOMIC DNA]</scope>
    <source>
        <strain evidence="12 13">DSM 13497</strain>
    </source>
</reference>
<dbReference type="PaxDb" id="880073-Calab_0296"/>
<dbReference type="STRING" id="880073.Cabys_3098"/>
<feature type="transmembrane region" description="Helical" evidence="9">
    <location>
        <begin position="181"/>
        <end position="197"/>
    </location>
</feature>
<dbReference type="FunCoup" id="H1XPM1">
    <property type="interactions" value="215"/>
</dbReference>
<organism evidence="12 13">
    <name type="scientific">Caldithrix abyssi DSM 13497</name>
    <dbReference type="NCBI Taxonomy" id="880073"/>
    <lineage>
        <taxon>Bacteria</taxon>
        <taxon>Pseudomonadati</taxon>
        <taxon>Calditrichota</taxon>
        <taxon>Calditrichia</taxon>
        <taxon>Calditrichales</taxon>
        <taxon>Calditrichaceae</taxon>
        <taxon>Caldithrix</taxon>
    </lineage>
</organism>
<dbReference type="PANTHER" id="PTHR11562">
    <property type="entry name" value="CATION EFFLUX PROTEIN/ ZINC TRANSPORTER"/>
    <property type="match status" value="1"/>
</dbReference>
<evidence type="ECO:0000313" key="13">
    <source>
        <dbReference type="Proteomes" id="UP000004671"/>
    </source>
</evidence>
<evidence type="ECO:0000256" key="4">
    <source>
        <dbReference type="ARBA" id="ARBA00022692"/>
    </source>
</evidence>
<dbReference type="Pfam" id="PF01545">
    <property type="entry name" value="Cation_efflux"/>
    <property type="match status" value="1"/>
</dbReference>
<feature type="transmembrane region" description="Helical" evidence="9">
    <location>
        <begin position="88"/>
        <end position="111"/>
    </location>
</feature>
<proteinExistence type="inferred from homology"/>
<dbReference type="InParanoid" id="H1XPM1"/>
<evidence type="ECO:0000256" key="9">
    <source>
        <dbReference type="SAM" id="Phobius"/>
    </source>
</evidence>
<dbReference type="NCBIfam" id="TIGR01297">
    <property type="entry name" value="CDF"/>
    <property type="match status" value="1"/>
</dbReference>
<keyword evidence="7" id="KW-0406">Ion transport</keyword>
<evidence type="ECO:0000256" key="1">
    <source>
        <dbReference type="ARBA" id="ARBA00004141"/>
    </source>
</evidence>
<gene>
    <name evidence="12" type="ORF">Calab_0296</name>
</gene>
<dbReference type="PANTHER" id="PTHR11562:SF17">
    <property type="entry name" value="RE54080P-RELATED"/>
    <property type="match status" value="1"/>
</dbReference>
<dbReference type="eggNOG" id="COG1230">
    <property type="taxonomic scope" value="Bacteria"/>
</dbReference>
<dbReference type="Gene3D" id="1.20.1510.10">
    <property type="entry name" value="Cation efflux protein transmembrane domain"/>
    <property type="match status" value="1"/>
</dbReference>
<comment type="subcellular location">
    <subcellularLocation>
        <location evidence="1">Membrane</location>
        <topology evidence="1">Multi-pass membrane protein</topology>
    </subcellularLocation>
</comment>
<dbReference type="AlphaFoldDB" id="H1XPM1"/>
<keyword evidence="13" id="KW-1185">Reference proteome</keyword>